<feature type="compositionally biased region" description="Basic and acidic residues" evidence="14">
    <location>
        <begin position="2921"/>
        <end position="2935"/>
    </location>
</feature>
<dbReference type="Pfam" id="PF00096">
    <property type="entry name" value="zf-C2H2"/>
    <property type="match status" value="2"/>
</dbReference>
<feature type="region of interest" description="Disordered" evidence="14">
    <location>
        <begin position="2700"/>
        <end position="2719"/>
    </location>
</feature>
<feature type="domain" description="C2H2-type" evidence="16">
    <location>
        <begin position="1615"/>
        <end position="1644"/>
    </location>
</feature>
<keyword evidence="3" id="KW-0677">Repeat</keyword>
<evidence type="ECO:0000259" key="15">
    <source>
        <dbReference type="PROSITE" id="PS50071"/>
    </source>
</evidence>
<keyword evidence="5" id="KW-0862">Zinc</keyword>
<feature type="domain" description="Homeobox" evidence="15">
    <location>
        <begin position="2728"/>
        <end position="2788"/>
    </location>
</feature>
<feature type="compositionally biased region" description="Basic and acidic residues" evidence="14">
    <location>
        <begin position="524"/>
        <end position="537"/>
    </location>
</feature>
<evidence type="ECO:0000256" key="14">
    <source>
        <dbReference type="SAM" id="MobiDB-lite"/>
    </source>
</evidence>
<keyword evidence="6" id="KW-0805">Transcription regulation</keyword>
<feature type="region of interest" description="Disordered" evidence="14">
    <location>
        <begin position="1457"/>
        <end position="1516"/>
    </location>
</feature>
<feature type="domain" description="C2H2-type" evidence="16">
    <location>
        <begin position="2274"/>
        <end position="2301"/>
    </location>
</feature>
<feature type="compositionally biased region" description="Polar residues" evidence="14">
    <location>
        <begin position="66"/>
        <end position="81"/>
    </location>
</feature>
<feature type="compositionally biased region" description="Low complexity" evidence="14">
    <location>
        <begin position="1906"/>
        <end position="1928"/>
    </location>
</feature>
<feature type="domain" description="Homeobox" evidence="15">
    <location>
        <begin position="2451"/>
        <end position="2511"/>
    </location>
</feature>
<feature type="compositionally biased region" description="Low complexity" evidence="14">
    <location>
        <begin position="2148"/>
        <end position="2167"/>
    </location>
</feature>
<evidence type="ECO:0000256" key="8">
    <source>
        <dbReference type="ARBA" id="ARBA00023155"/>
    </source>
</evidence>
<feature type="compositionally biased region" description="Polar residues" evidence="14">
    <location>
        <begin position="1894"/>
        <end position="1905"/>
    </location>
</feature>
<dbReference type="CDD" id="cd00086">
    <property type="entry name" value="homeodomain"/>
    <property type="match status" value="4"/>
</dbReference>
<dbReference type="Proteomes" id="UP000694865">
    <property type="component" value="Unplaced"/>
</dbReference>
<keyword evidence="4 11" id="KW-0863">Zinc-finger</keyword>
<accession>A0ABM0MY93</accession>
<evidence type="ECO:0000313" key="18">
    <source>
        <dbReference type="RefSeq" id="XP_006824984.1"/>
    </source>
</evidence>
<dbReference type="InterPro" id="IPR009057">
    <property type="entry name" value="Homeodomain-like_sf"/>
</dbReference>
<feature type="domain" description="C2H2-type" evidence="16">
    <location>
        <begin position="1835"/>
        <end position="1863"/>
    </location>
</feature>
<feature type="region of interest" description="Disordered" evidence="14">
    <location>
        <begin position="434"/>
        <end position="453"/>
    </location>
</feature>
<feature type="compositionally biased region" description="Low complexity" evidence="14">
    <location>
        <begin position="1209"/>
        <end position="1223"/>
    </location>
</feature>
<feature type="domain" description="Homeobox" evidence="15">
    <location>
        <begin position="2188"/>
        <end position="2248"/>
    </location>
</feature>
<sequence>METASKVLSLEIDSLALDGVPHTPNLSGEFSDGEQLGSETRISTPKSKSPARVPPTSESLTEKRQSLTTCNGNPSVPSNPLLDTNGVTCGECMERFNNLQKYMEHSCSGSLNNTVKPEEDYLYDNSDENELSDIENFEGKIVYQPDGSAYLIDQVGESDDEIAPSIPKSLEGLGLRYNSHTNQLTVQPPIVNALHIPCTPTFMNMSNMSQFGMNISENNTTPIMQSYRVYDVRTGNKKKEGDSKENELEKPAEKSLIFDSSKPILMCFLCKLSFGFAKSFVGHAANEHKLSLNEKEKNIMARKNQSAIIQGLGKEKEPLLSFLEPQPVKTQATSSSSYTTNGQSYYQQLLSSSQPNVSYIYPVSVPASTNTSLVTTSTAHIEGNSLSVEISPKQHGHNSSSCQNEDSRDSVAPKEQNLPKNISQKERNVNHLSADYEDDEMSPSSGVMENNEGTLSSKAESLIDFKNLSVSNTKETPEDTSAAKEAPEVSKTKSPTLEEKLSSSSRSSSNKDLASEHSTSTCIDYKRSTAKDTEDSPKCNAGEVEEDDQLNTDKHHSLRHSLSKELAVYNTSDHTHHHHHHHDHSNRVSSSVECPKCDMVLGSSRSLGGHMTMMHSRNSCKTLKCPKCNWHYKYQQTLEAHMKEKHPEAETKCVYCHSNQSHPRLARGETYTCGYKPFRCEICNYSTTTKGNLSIHMQSDKHLNNLQELQSGSAVSAATASVVSTGSTEHLFSQSKAGESTASKPKPKPTWRCEVCEYETNVARNLRIHMTSEKHMHNMLAVQHNVTQMQHDLQMNLGNFQADEGMYRLMAQNMVPISIATDAHIDPHAVMGEYPYDQAMYAAAMAGQITPEMMEVEATMGDDQPPVDEDPSKNEPLKMFQCSVCNKFCNDDLDVLYDHIHQDRSVPTDSSWKIHIGDVIRCNLCNYSTQLKANFQLHCKTDKHIQKLQLVNHIKEGGSQNEWRLKYMNVSNPTQVKCNACDYYTYSVEKLRAHVANYRHETSLKLFRHLQQINITINSESKYYHCNICNYSTKAKLSLIQHVRSMKHLKTEEGFERQKTEKEDSTAASHSGVNEGVLDLSKKDKSSEGSNEEKKSPSSSQSHSSPKKPSSDSAGTDGSHMRTTTTQIYTCPYCKYSSIDQDRIRAHVLSQHSVKPQAVLRCPLCQDMCTNKINLEIHLVQVHSVSRECLQRLMVGVEQSEWLVSTGNPPSASPTSLLSPGASQSQGLDSPTCQSPGSSMFASKIEESSDANQGSDVESGDQYRCQKCHQVFQQLDGLYKHQNEVCPLKEQETPGGPGFLCWKKGCNQYFKTSAALQMHFKEIHAKRPQLPVSERHVYKYRCNQCSLAFKTLEKLQVHSQYHMIRAATKCTICDRSFRSLSALRKHMETNHLELPASDVAQYFSLANNASGYMNLPSSTSQEAAVMIANSMGIPVSLASGSVFAQQTASEMSMQALTPDALDEKSQDSLSSDTMLEDEGSQAMDLSSEQDCDAENGPDDDALQDGPQPSEETYHDPTRKYKCHRCKVGFTKQSELSNHHKTLQHRRGCKAAYTMDKYLDPNRPYKCETCKESFTQKNILLVHYNSVSHLHKLKRSLNVNENSSSEPAPSNDKKPYKCNICKVAYSQGSTLDIHMRSVLHQTRAAKLDAWELGGLQHIGQVPDITCSIASASEHQQQQITSSLQQQLLAAAAADATQQLVQAQIAQNTDAANTAAANAVAAVALTQQLMDPNTLALFQQQMLSSGFANGMYCCSRCNSIFMSQETLIQHQQTQCYLSDTATAAQFSTQQKTYMTYTPRPSYAIMKSYLESYGFDLVQQFNESAQGLPPNVDPKDKFKCDYCDKEFSSIWVFKAHAEQVHKSFLPTKMIHKFAESYRDEYDKLQEEKNNLVTSVLETSAPGTPSDTGAVSAQQVSTSQASQSQQAATPQAQVVPTQLDIIPSAATASATTSVMPPPAVPSPSTQMMIQNSLPMQLQTMQNISYIDPTAYMQKSPKRARTRITDEQLKILRAHFDINNSPSEDQICEMSEKSGLPHKVIKHWFRNTLFKERQRNKDSPYNFNNPPSTALPPETSTEKKGDTETVTSESSASSVGSEPIGTPQPISLAEPQISAKLEPSAINESTVERSPISPTIMTDTTTIVSSVAETSIVPSPTSSIPISSTSMHMPPTSDTPPPQSSSSMTMTSCSSGSSKRAGRTRFTDYQIKMLQEFFENNAYPKDDDLEQLSKMLNLSPRVIVVWFQNARQKARKMFENQPQPEADTDNSGTRYRRTPGLNYQCNKCLLVFQRFFELIKHQKQHCYKDDDSSNNSYADSSTPTSPTTPTSSHAETPIPSKSEEKKSDIKSEPGQPPQVHYQCDKCELVFPQFEQWHEHQQVHFMQPFRSYMPQHASPFNMMYMPFDGSSMNGLTAEQYFGAFSTPKSETSPTGKRKLSETDDASNASETQSNADQDHQHRDKRLRTTISPQQLEILYQKYQEDSNPTRRMLDMIARQVGLKKRVVQVWFQNTRARERKGQFRLSAPNHLHKKCPFCRAIFKAKSALEAHIKARHWDQLVNGKPLEALMKQSDVIDYAELAAEESSSKLYEEFMKAESVDEGGEGEKALNLSSSSSKSDDKSAKMRRAPEDCIVISDSQDDSSQDAEEGSKDLIENNPEDFDSSACSSVGTGFSNEERHRDMEGDDDEEESVNDTDSICMSETTSYTYSYNIGPDDSNSGITDSNLTDAEQRKQARECGKRFRTQMNQLQLKVLKCCFTDYRTPTMHECELLGNDIGLPKRVVQVWFQNARAKEKKSKISIAKQFGLIGTNFDGPRDSCKLCGVQYSAKLSIRDHVFTETHIHNVKKYVSGQMEKDTSDSSSSVSQLLQHSDPIEAQRALAASYLPNHQAALLSQGHMSGLSAAQLQSVQAQAMSAFLGQTTAETSTSSTKEEVSVKEEKKESAEASTSSSSTSQNAAALAAASQSNFLPSMNSAEAAYMSYFFGGMAPYYAQAPFVYPLYSPNQTAAFFPYDPSMQMGFQSHLFPSQHQSPHSATTAFSPTIGKAEKGSSSSKKKDRTSKSSSTSTSTQESSTDSKGESSSSAAVHFNKASTSDHSISQLKSKSETKADKFS</sequence>
<feature type="compositionally biased region" description="Polar residues" evidence="14">
    <location>
        <begin position="2054"/>
        <end position="2063"/>
    </location>
</feature>
<feature type="region of interest" description="Disordered" evidence="14">
    <location>
        <begin position="2298"/>
        <end position="2349"/>
    </location>
</feature>
<feature type="domain" description="C2H2-type" evidence="16">
    <location>
        <begin position="1263"/>
        <end position="1294"/>
    </location>
</feature>
<keyword evidence="17" id="KW-1185">Reference proteome</keyword>
<feature type="compositionally biased region" description="Low complexity" evidence="14">
    <location>
        <begin position="2936"/>
        <end position="2945"/>
    </location>
</feature>
<evidence type="ECO:0000256" key="3">
    <source>
        <dbReference type="ARBA" id="ARBA00022737"/>
    </source>
</evidence>
<dbReference type="PANTHER" id="PTHR45891">
    <property type="entry name" value="ZINC FINGER HOMEOBOX PROTEIN"/>
    <property type="match status" value="1"/>
</dbReference>
<feature type="region of interest" description="Disordered" evidence="14">
    <location>
        <begin position="1204"/>
        <end position="1258"/>
    </location>
</feature>
<proteinExistence type="predicted"/>
<dbReference type="InterPro" id="IPR013087">
    <property type="entry name" value="Znf_C2H2_type"/>
</dbReference>
<evidence type="ECO:0000256" key="13">
    <source>
        <dbReference type="RuleBase" id="RU000682"/>
    </source>
</evidence>
<feature type="domain" description="C2H2-type" evidence="16">
    <location>
        <begin position="1368"/>
        <end position="1395"/>
    </location>
</feature>
<feature type="compositionally biased region" description="Polar residues" evidence="14">
    <location>
        <begin position="3081"/>
        <end position="3093"/>
    </location>
</feature>
<keyword evidence="10 12" id="KW-0539">Nucleus</keyword>
<feature type="region of interest" description="Disordered" evidence="14">
    <location>
        <begin position="21"/>
        <end position="81"/>
    </location>
</feature>
<dbReference type="Gene3D" id="1.10.10.60">
    <property type="entry name" value="Homeodomain-like"/>
    <property type="match status" value="4"/>
</dbReference>
<feature type="DNA-binding region" description="Homeobox" evidence="12">
    <location>
        <begin position="2453"/>
        <end position="2512"/>
    </location>
</feature>
<dbReference type="Gene3D" id="3.30.160.60">
    <property type="entry name" value="Classic Zinc Finger"/>
    <property type="match status" value="9"/>
</dbReference>
<evidence type="ECO:0000259" key="16">
    <source>
        <dbReference type="PROSITE" id="PS50157"/>
    </source>
</evidence>
<dbReference type="PROSITE" id="PS00027">
    <property type="entry name" value="HOMEOBOX_1"/>
    <property type="match status" value="2"/>
</dbReference>
<evidence type="ECO:0000256" key="4">
    <source>
        <dbReference type="ARBA" id="ARBA00022771"/>
    </source>
</evidence>
<feature type="region of interest" description="Disordered" evidence="14">
    <location>
        <begin position="468"/>
        <end position="559"/>
    </location>
</feature>
<dbReference type="PANTHER" id="PTHR45891:SF3">
    <property type="entry name" value="ZINC FINGER PROTEIN 2"/>
    <property type="match status" value="1"/>
</dbReference>
<feature type="compositionally biased region" description="Polar residues" evidence="14">
    <location>
        <begin position="37"/>
        <end position="47"/>
    </location>
</feature>
<feature type="region of interest" description="Disordered" evidence="14">
    <location>
        <begin position="2414"/>
        <end position="2459"/>
    </location>
</feature>
<comment type="subcellular location">
    <subcellularLocation>
        <location evidence="1 12 13">Nucleus</location>
    </subcellularLocation>
</comment>
<evidence type="ECO:0000313" key="17">
    <source>
        <dbReference type="Proteomes" id="UP000694865"/>
    </source>
</evidence>
<dbReference type="Pfam" id="PF24056">
    <property type="entry name" value="zf-C2H2_ZFHX3"/>
    <property type="match status" value="1"/>
</dbReference>
<keyword evidence="7 12" id="KW-0238">DNA-binding</keyword>
<feature type="compositionally biased region" description="Polar residues" evidence="14">
    <location>
        <begin position="2655"/>
        <end position="2665"/>
    </location>
</feature>
<feature type="region of interest" description="Disordered" evidence="14">
    <location>
        <begin position="2912"/>
        <end position="2945"/>
    </location>
</feature>
<dbReference type="InterPro" id="IPR051968">
    <property type="entry name" value="ZnFinger_Homeobox_TR"/>
</dbReference>
<dbReference type="SMART" id="SM00355">
    <property type="entry name" value="ZnF_C2H2"/>
    <property type="match status" value="23"/>
</dbReference>
<evidence type="ECO:0000256" key="2">
    <source>
        <dbReference type="ARBA" id="ARBA00022723"/>
    </source>
</evidence>
<feature type="DNA-binding region" description="Homeobox" evidence="12">
    <location>
        <begin position="1992"/>
        <end position="2051"/>
    </location>
</feature>
<feature type="DNA-binding region" description="Homeobox" evidence="12">
    <location>
        <begin position="2190"/>
        <end position="2249"/>
    </location>
</feature>
<feature type="domain" description="C2H2-type" evidence="16">
    <location>
        <begin position="1564"/>
        <end position="1595"/>
    </location>
</feature>
<feature type="region of interest" description="Disordered" evidence="14">
    <location>
        <begin position="2590"/>
        <end position="2689"/>
    </location>
</feature>
<feature type="compositionally biased region" description="Low complexity" evidence="14">
    <location>
        <begin position="3052"/>
        <end position="3074"/>
    </location>
</feature>
<evidence type="ECO:0000256" key="5">
    <source>
        <dbReference type="ARBA" id="ARBA00022833"/>
    </source>
</evidence>
<organism evidence="17 18">
    <name type="scientific">Saccoglossus kowalevskii</name>
    <name type="common">Acorn worm</name>
    <dbReference type="NCBI Taxonomy" id="10224"/>
    <lineage>
        <taxon>Eukaryota</taxon>
        <taxon>Metazoa</taxon>
        <taxon>Hemichordata</taxon>
        <taxon>Enteropneusta</taxon>
        <taxon>Harrimaniidae</taxon>
        <taxon>Saccoglossus</taxon>
    </lineage>
</organism>
<feature type="compositionally biased region" description="Basic and acidic residues" evidence="14">
    <location>
        <begin position="2332"/>
        <end position="2342"/>
    </location>
</feature>
<feature type="region of interest" description="Disordered" evidence="14">
    <location>
        <begin position="1051"/>
        <end position="1121"/>
    </location>
</feature>
<gene>
    <name evidence="18" type="primary">LOC100376798</name>
</gene>
<dbReference type="InterPro" id="IPR036236">
    <property type="entry name" value="Znf_C2H2_sf"/>
</dbReference>
<feature type="compositionally biased region" description="Polar residues" evidence="14">
    <location>
        <begin position="2435"/>
        <end position="2445"/>
    </location>
</feature>
<dbReference type="SUPFAM" id="SSF57667">
    <property type="entry name" value="beta-beta-alpha zinc fingers"/>
    <property type="match status" value="6"/>
</dbReference>
<dbReference type="SMART" id="SM00389">
    <property type="entry name" value="HOX"/>
    <property type="match status" value="4"/>
</dbReference>
<dbReference type="GeneID" id="100376798"/>
<dbReference type="PROSITE" id="PS50071">
    <property type="entry name" value="HOMEOBOX_2"/>
    <property type="match status" value="4"/>
</dbReference>
<feature type="region of interest" description="Disordered" evidence="14">
    <location>
        <begin position="1894"/>
        <end position="1928"/>
    </location>
</feature>
<feature type="compositionally biased region" description="Low complexity" evidence="14">
    <location>
        <begin position="2079"/>
        <end position="2093"/>
    </location>
</feature>
<dbReference type="Pfam" id="PF00046">
    <property type="entry name" value="Homeodomain"/>
    <property type="match status" value="4"/>
</dbReference>
<dbReference type="InterPro" id="IPR003604">
    <property type="entry name" value="Matrin/U1-like-C_Znf_C2H2"/>
</dbReference>
<feature type="region of interest" description="Disordered" evidence="14">
    <location>
        <begin position="3015"/>
        <end position="3104"/>
    </location>
</feature>
<dbReference type="SMART" id="SM00451">
    <property type="entry name" value="ZnF_U1"/>
    <property type="match status" value="7"/>
</dbReference>
<feature type="compositionally biased region" description="Basic and acidic residues" evidence="14">
    <location>
        <begin position="1051"/>
        <end position="1065"/>
    </location>
</feature>
<dbReference type="PROSITE" id="PS00028">
    <property type="entry name" value="ZINC_FINGER_C2H2_1"/>
    <property type="match status" value="14"/>
</dbReference>
<feature type="region of interest" description="Disordered" evidence="14">
    <location>
        <begin position="2148"/>
        <end position="2192"/>
    </location>
</feature>
<feature type="compositionally biased region" description="Low complexity" evidence="14">
    <location>
        <begin position="2304"/>
        <end position="2331"/>
    </location>
</feature>
<feature type="domain" description="Homeobox" evidence="15">
    <location>
        <begin position="1990"/>
        <end position="2050"/>
    </location>
</feature>
<evidence type="ECO:0000256" key="1">
    <source>
        <dbReference type="ARBA" id="ARBA00004123"/>
    </source>
</evidence>
<keyword evidence="9" id="KW-0804">Transcription</keyword>
<feature type="domain" description="C2H2-type" evidence="16">
    <location>
        <begin position="1520"/>
        <end position="1544"/>
    </location>
</feature>
<feature type="region of interest" description="Disordered" evidence="14">
    <location>
        <begin position="2048"/>
        <end position="2099"/>
    </location>
</feature>
<feature type="DNA-binding region" description="Homeobox" evidence="12">
    <location>
        <begin position="2730"/>
        <end position="2789"/>
    </location>
</feature>
<feature type="compositionally biased region" description="Low complexity" evidence="14">
    <location>
        <begin position="2175"/>
        <end position="2189"/>
    </location>
</feature>
<feature type="region of interest" description="Disordered" evidence="14">
    <location>
        <begin position="2247"/>
        <end position="2267"/>
    </location>
</feature>
<feature type="domain" description="C2H2-type" evidence="16">
    <location>
        <begin position="1340"/>
        <end position="1362"/>
    </location>
</feature>
<feature type="compositionally biased region" description="Acidic residues" evidence="14">
    <location>
        <begin position="1487"/>
        <end position="1502"/>
    </location>
</feature>
<feature type="region of interest" description="Disordered" evidence="14">
    <location>
        <begin position="390"/>
        <end position="429"/>
    </location>
</feature>
<feature type="compositionally biased region" description="Basic and acidic residues" evidence="14">
    <location>
        <begin position="2608"/>
        <end position="2621"/>
    </location>
</feature>
<feature type="compositionally biased region" description="Polar residues" evidence="14">
    <location>
        <begin position="1224"/>
        <end position="1241"/>
    </location>
</feature>
<name>A0ABM0MY93_SACKO</name>
<feature type="compositionally biased region" description="Polar residues" evidence="14">
    <location>
        <begin position="510"/>
        <end position="522"/>
    </location>
</feature>
<feature type="domain" description="C2H2-type" evidence="16">
    <location>
        <begin position="1299"/>
        <end position="1329"/>
    </location>
</feature>
<feature type="compositionally biased region" description="Basic and acidic residues" evidence="14">
    <location>
        <begin position="475"/>
        <end position="501"/>
    </location>
</feature>
<feature type="compositionally biased region" description="Basic and acidic residues" evidence="14">
    <location>
        <begin position="1080"/>
        <end position="1096"/>
    </location>
</feature>
<keyword evidence="2" id="KW-0479">Metal-binding</keyword>
<evidence type="ECO:0000256" key="9">
    <source>
        <dbReference type="ARBA" id="ARBA00023163"/>
    </source>
</evidence>
<reference evidence="18" key="1">
    <citation type="submission" date="2025-08" db="UniProtKB">
        <authorList>
            <consortium name="RefSeq"/>
        </authorList>
    </citation>
    <scope>IDENTIFICATION</scope>
    <source>
        <tissue evidence="18">Testes</tissue>
    </source>
</reference>
<feature type="domain" description="C2H2-type" evidence="16">
    <location>
        <begin position="2352"/>
        <end position="2374"/>
    </location>
</feature>
<dbReference type="RefSeq" id="XP_006824984.1">
    <property type="nucleotide sequence ID" value="XM_006824921.1"/>
</dbReference>
<feature type="compositionally biased region" description="Acidic residues" evidence="14">
    <location>
        <begin position="2629"/>
        <end position="2638"/>
    </location>
</feature>
<evidence type="ECO:0000256" key="12">
    <source>
        <dbReference type="PROSITE-ProRule" id="PRU00108"/>
    </source>
</evidence>
<feature type="compositionally biased region" description="Basic and acidic residues" evidence="14">
    <location>
        <begin position="3094"/>
        <end position="3104"/>
    </location>
</feature>
<evidence type="ECO:0000256" key="11">
    <source>
        <dbReference type="PROSITE-ProRule" id="PRU00042"/>
    </source>
</evidence>
<feature type="compositionally biased region" description="Acidic residues" evidence="14">
    <location>
        <begin position="2674"/>
        <end position="2684"/>
    </location>
</feature>
<protein>
    <submittedName>
        <fullName evidence="18">LOW QUALITY PROTEIN: zinc finger homeobox protein 3-like</fullName>
    </submittedName>
</protein>
<feature type="compositionally biased region" description="Polar residues" evidence="14">
    <location>
        <begin position="442"/>
        <end position="453"/>
    </location>
</feature>
<evidence type="ECO:0000256" key="10">
    <source>
        <dbReference type="ARBA" id="ARBA00023242"/>
    </source>
</evidence>
<feature type="compositionally biased region" description="Low complexity" evidence="14">
    <location>
        <begin position="1097"/>
        <end position="1113"/>
    </location>
</feature>
<dbReference type="InterPro" id="IPR001356">
    <property type="entry name" value="HD"/>
</dbReference>
<dbReference type="SUPFAM" id="SSF46689">
    <property type="entry name" value="Homeodomain-like"/>
    <property type="match status" value="4"/>
</dbReference>
<dbReference type="InterPro" id="IPR017970">
    <property type="entry name" value="Homeobox_CS"/>
</dbReference>
<feature type="compositionally biased region" description="Polar residues" evidence="14">
    <location>
        <begin position="3015"/>
        <end position="3031"/>
    </location>
</feature>
<evidence type="ECO:0000256" key="6">
    <source>
        <dbReference type="ARBA" id="ARBA00023015"/>
    </source>
</evidence>
<evidence type="ECO:0000256" key="7">
    <source>
        <dbReference type="ARBA" id="ARBA00023125"/>
    </source>
</evidence>
<dbReference type="PROSITE" id="PS50157">
    <property type="entry name" value="ZINC_FINGER_C2H2_2"/>
    <property type="match status" value="10"/>
</dbReference>
<keyword evidence="8 12" id="KW-0371">Homeobox</keyword>